<keyword evidence="3" id="KW-1185">Reference proteome</keyword>
<feature type="region of interest" description="Disordered" evidence="1">
    <location>
        <begin position="135"/>
        <end position="155"/>
    </location>
</feature>
<evidence type="ECO:0000313" key="3">
    <source>
        <dbReference type="Proteomes" id="UP001178288"/>
    </source>
</evidence>
<feature type="region of interest" description="Disordered" evidence="1">
    <location>
        <begin position="177"/>
        <end position="210"/>
    </location>
</feature>
<proteinExistence type="predicted"/>
<accession>A0AA95S8U9</accession>
<gene>
    <name evidence="2" type="ORF">QNH39_27570</name>
</gene>
<dbReference type="RefSeq" id="WP_066094205.1">
    <property type="nucleotide sequence ID" value="NZ_CP126114.1"/>
</dbReference>
<evidence type="ECO:0000313" key="2">
    <source>
        <dbReference type="EMBL" id="WHY86280.1"/>
    </source>
</evidence>
<dbReference type="Proteomes" id="UP001178288">
    <property type="component" value="Chromosome"/>
</dbReference>
<dbReference type="AlphaFoldDB" id="A0AA95S8U9"/>
<protein>
    <submittedName>
        <fullName evidence="2">Uncharacterized protein</fullName>
    </submittedName>
</protein>
<reference evidence="2" key="1">
    <citation type="submission" date="2023-05" db="EMBL/GenBank/DDBJ databases">
        <title>Comparative genomics of Bacillaceae isolates and their secondary metabolite potential.</title>
        <authorList>
            <person name="Song L."/>
            <person name="Nielsen L.J."/>
            <person name="Mohite O."/>
            <person name="Xu X."/>
            <person name="Weber T."/>
            <person name="Kovacs A.T."/>
        </authorList>
    </citation>
    <scope>NUCLEOTIDE SEQUENCE</scope>
    <source>
        <strain evidence="2">XLM17</strain>
    </source>
</reference>
<evidence type="ECO:0000256" key="1">
    <source>
        <dbReference type="SAM" id="MobiDB-lite"/>
    </source>
</evidence>
<name>A0AA95S8U9_9BACI</name>
<dbReference type="KEGG" id="nnv:QNH39_27570"/>
<sequence length="210" mass="23497">MKKTAANEINRGQALSFRVPSDIPDHILKQLQKLKETERRNFSSKLAEFVVQGVSSSFSREKESVTIPLPKKLTKIQRDWLKHEHSEALLGSIVYQLISDPVRSTSLLAALNSNSLDIEEALYLQEEIFPEELAASTEEEVSGHDELTDSTDVEVSGHDEIAAAIDLKDSADDLDDFDWESAKKKPQQTDETEEPDIDDLLGGFLANMNK</sequence>
<organism evidence="2 3">
    <name type="scientific">Neobacillus novalis</name>
    <dbReference type="NCBI Taxonomy" id="220687"/>
    <lineage>
        <taxon>Bacteria</taxon>
        <taxon>Bacillati</taxon>
        <taxon>Bacillota</taxon>
        <taxon>Bacilli</taxon>
        <taxon>Bacillales</taxon>
        <taxon>Bacillaceae</taxon>
        <taxon>Neobacillus</taxon>
    </lineage>
</organism>
<feature type="compositionally biased region" description="Acidic residues" evidence="1">
    <location>
        <begin position="190"/>
        <end position="199"/>
    </location>
</feature>
<dbReference type="EMBL" id="CP126114">
    <property type="protein sequence ID" value="WHY86280.1"/>
    <property type="molecule type" value="Genomic_DNA"/>
</dbReference>